<feature type="domain" description="Transcription regulator PadR N-terminal" evidence="1">
    <location>
        <begin position="23"/>
        <end position="95"/>
    </location>
</feature>
<comment type="caution">
    <text evidence="2">The sequence shown here is derived from an EMBL/GenBank/DDBJ whole genome shotgun (WGS) entry which is preliminary data.</text>
</comment>
<dbReference type="Gene3D" id="1.10.10.10">
    <property type="entry name" value="Winged helix-like DNA-binding domain superfamily/Winged helix DNA-binding domain"/>
    <property type="match status" value="1"/>
</dbReference>
<dbReference type="PANTHER" id="PTHR33169">
    <property type="entry name" value="PADR-FAMILY TRANSCRIPTIONAL REGULATOR"/>
    <property type="match status" value="1"/>
</dbReference>
<evidence type="ECO:0000259" key="1">
    <source>
        <dbReference type="Pfam" id="PF03551"/>
    </source>
</evidence>
<dbReference type="EMBL" id="DTFV01000130">
    <property type="protein sequence ID" value="HGI31474.1"/>
    <property type="molecule type" value="Genomic_DNA"/>
</dbReference>
<dbReference type="InterPro" id="IPR005149">
    <property type="entry name" value="Tscrpt_reg_PadR_N"/>
</dbReference>
<dbReference type="PANTHER" id="PTHR33169:SF14">
    <property type="entry name" value="TRANSCRIPTIONAL REGULATOR RV3488"/>
    <property type="match status" value="1"/>
</dbReference>
<protein>
    <submittedName>
        <fullName evidence="2">PadR family transcriptional regulator</fullName>
    </submittedName>
</protein>
<dbReference type="InterPro" id="IPR036390">
    <property type="entry name" value="WH_DNA-bd_sf"/>
</dbReference>
<dbReference type="InterPro" id="IPR036388">
    <property type="entry name" value="WH-like_DNA-bd_sf"/>
</dbReference>
<dbReference type="AlphaFoldDB" id="A0A7V3YI03"/>
<reference evidence="2" key="1">
    <citation type="journal article" date="2020" name="mSystems">
        <title>Genome- and Community-Level Interaction Insights into Carbon Utilization and Element Cycling Functions of Hydrothermarchaeota in Hydrothermal Sediment.</title>
        <authorList>
            <person name="Zhou Z."/>
            <person name="Liu Y."/>
            <person name="Xu W."/>
            <person name="Pan J."/>
            <person name="Luo Z.H."/>
            <person name="Li M."/>
        </authorList>
    </citation>
    <scope>NUCLEOTIDE SEQUENCE [LARGE SCALE GENOMIC DNA]</scope>
    <source>
        <strain evidence="2">SpSt-747</strain>
    </source>
</reference>
<dbReference type="Pfam" id="PF03551">
    <property type="entry name" value="PadR"/>
    <property type="match status" value="1"/>
</dbReference>
<evidence type="ECO:0000313" key="2">
    <source>
        <dbReference type="EMBL" id="HGI31474.1"/>
    </source>
</evidence>
<dbReference type="SUPFAM" id="SSF46785">
    <property type="entry name" value="Winged helix' DNA-binding domain"/>
    <property type="match status" value="1"/>
</dbReference>
<organism evidence="2">
    <name type="scientific">Candidatus Caldatribacterium californiense</name>
    <dbReference type="NCBI Taxonomy" id="1454726"/>
    <lineage>
        <taxon>Bacteria</taxon>
        <taxon>Pseudomonadati</taxon>
        <taxon>Atribacterota</taxon>
        <taxon>Atribacteria</taxon>
        <taxon>Atribacterales</taxon>
        <taxon>Candidatus Caldatribacteriaceae</taxon>
        <taxon>Candidatus Caldatribacterium</taxon>
    </lineage>
</organism>
<accession>A0A7V3YI03</accession>
<name>A0A7V3YI03_9BACT</name>
<gene>
    <name evidence="2" type="ORF">ENV30_09270</name>
</gene>
<dbReference type="InterPro" id="IPR052509">
    <property type="entry name" value="Metal_resp_DNA-bind_regulator"/>
</dbReference>
<sequence>MCFSSHCECPGFRVERFLQPCLLLCLAIRSSHGYELMERLKHFLLEDESPDPGLVYRTLRKMEEDGWVSSEWVTETSGPAKRIYTLTGEGKTVLRLWAEHVRRQVLRLQRFLEEYEKFQRESEHHG</sequence>
<proteinExistence type="predicted"/>